<evidence type="ECO:0000313" key="2">
    <source>
        <dbReference type="EMBL" id="CAA9394215.1"/>
    </source>
</evidence>
<dbReference type="SUPFAM" id="SSF47789">
    <property type="entry name" value="C-terminal domain of RNA polymerase alpha subunit"/>
    <property type="match status" value="1"/>
</dbReference>
<evidence type="ECO:0000256" key="1">
    <source>
        <dbReference type="SAM" id="MobiDB-lite"/>
    </source>
</evidence>
<dbReference type="Gene3D" id="1.10.150.20">
    <property type="entry name" value="5' to 3' exonuclease, C-terminal subdomain"/>
    <property type="match status" value="1"/>
</dbReference>
<dbReference type="SUPFAM" id="SSF46785">
    <property type="entry name" value="Winged helix' DNA-binding domain"/>
    <property type="match status" value="1"/>
</dbReference>
<reference evidence="2" key="1">
    <citation type="submission" date="2020-02" db="EMBL/GenBank/DDBJ databases">
        <authorList>
            <person name="Meier V. D."/>
        </authorList>
    </citation>
    <scope>NUCLEOTIDE SEQUENCE</scope>
    <source>
        <strain evidence="2">AVDCRST_MAG06</strain>
    </source>
</reference>
<name>A0A6J4NSV8_9ACTN</name>
<sequence>MMIRPAELAAIRAGEVDLAFRRWTRPRLNVGTRMRTGSGLVEVLSVDEVDLGTITEEDARRAGAPSLEALLAALAARPDDPIFRVGLRHAGRDPREVLRDTVPDEAEVATLRAWLDRLDASSSVGPWTRATLELIGQHPGRRAPELAEVLGRDTASLKRDVRKLKERGLTRSLDIGYLLSPRGAAVLDHGGPARERPAAPTGTPLPRTGAPASRALTAAGLTTLESLTDVSEGEVAGLHGVGPFALDRLREALADVGLSFRRV</sequence>
<accession>A0A6J4NSV8</accession>
<dbReference type="InterPro" id="IPR036390">
    <property type="entry name" value="WH_DNA-bd_sf"/>
</dbReference>
<dbReference type="InterPro" id="IPR036388">
    <property type="entry name" value="WH-like_DNA-bd_sf"/>
</dbReference>
<protein>
    <recommendedName>
        <fullName evidence="3">RNA polymerase alpha subunit C-terminal domain-containing protein</fullName>
    </recommendedName>
</protein>
<dbReference type="RefSeq" id="WP_295658430.1">
    <property type="nucleotide sequence ID" value="NZ_CADCUP010000121.1"/>
</dbReference>
<organism evidence="2">
    <name type="scientific">uncultured Nocardioides sp</name>
    <dbReference type="NCBI Taxonomy" id="198441"/>
    <lineage>
        <taxon>Bacteria</taxon>
        <taxon>Bacillati</taxon>
        <taxon>Actinomycetota</taxon>
        <taxon>Actinomycetes</taxon>
        <taxon>Propionibacteriales</taxon>
        <taxon>Nocardioidaceae</taxon>
        <taxon>Nocardioides</taxon>
        <taxon>environmental samples</taxon>
    </lineage>
</organism>
<proteinExistence type="predicted"/>
<dbReference type="EMBL" id="CADCUP010000121">
    <property type="protein sequence ID" value="CAA9394215.1"/>
    <property type="molecule type" value="Genomic_DNA"/>
</dbReference>
<evidence type="ECO:0008006" key="3">
    <source>
        <dbReference type="Google" id="ProtNLM"/>
    </source>
</evidence>
<feature type="region of interest" description="Disordered" evidence="1">
    <location>
        <begin position="188"/>
        <end position="211"/>
    </location>
</feature>
<gene>
    <name evidence="2" type="ORF">AVDCRST_MAG06-1791</name>
</gene>
<dbReference type="AlphaFoldDB" id="A0A6J4NSV8"/>
<dbReference type="Gene3D" id="1.10.10.10">
    <property type="entry name" value="Winged helix-like DNA-binding domain superfamily/Winged helix DNA-binding domain"/>
    <property type="match status" value="1"/>
</dbReference>